<sequence>MFSDWKSLIPIVTSVVTSIVAIFAVILTCKQIRLSNKQHLFDKRLENYIIATGLIQLYRSNCKHINNEKDTPMLSNDMNFNFLTNNTYLEQITCAIYNSLKEPSHKELLIKLENLKEVATKIKFLFADNVSILLGDFVLRYQELLFEMYKYQTCINEINKENENHKLTLEEIAQKVGEKTCRVRLQEAFDNLKKADSVLKRANVEEQIKKQIKLH</sequence>
<gene>
    <name evidence="1" type="ORF">CROST_002630</name>
</gene>
<dbReference type="EMBL" id="CP096983">
    <property type="protein sequence ID" value="URZ09582.1"/>
    <property type="molecule type" value="Genomic_DNA"/>
</dbReference>
<evidence type="ECO:0000313" key="1">
    <source>
        <dbReference type="EMBL" id="URZ09582.1"/>
    </source>
</evidence>
<dbReference type="AlphaFoldDB" id="A0A1S8L3G0"/>
<accession>A0A1S8L3G0</accession>
<name>A0A1S8L3G0_9CLOT</name>
<organism evidence="1 2">
    <name type="scientific">Clostridium felsineum</name>
    <dbReference type="NCBI Taxonomy" id="36839"/>
    <lineage>
        <taxon>Bacteria</taxon>
        <taxon>Bacillati</taxon>
        <taxon>Bacillota</taxon>
        <taxon>Clostridia</taxon>
        <taxon>Eubacteriales</taxon>
        <taxon>Clostridiaceae</taxon>
        <taxon>Clostridium</taxon>
    </lineage>
</organism>
<dbReference type="RefSeq" id="WP_077836143.1">
    <property type="nucleotide sequence ID" value="NZ_CP096983.1"/>
</dbReference>
<protein>
    <submittedName>
        <fullName evidence="1">Uncharacterized protein</fullName>
    </submittedName>
</protein>
<dbReference type="KEGG" id="crw:CROST_002630"/>
<proteinExistence type="predicted"/>
<keyword evidence="2" id="KW-1185">Reference proteome</keyword>
<evidence type="ECO:0000313" key="2">
    <source>
        <dbReference type="Proteomes" id="UP000190951"/>
    </source>
</evidence>
<dbReference type="Proteomes" id="UP000190951">
    <property type="component" value="Chromosome"/>
</dbReference>
<reference evidence="1 2" key="1">
    <citation type="submission" date="2022-04" db="EMBL/GenBank/DDBJ databases">
        <title>Genome sequence of C. roseum typestrain.</title>
        <authorList>
            <person name="Poehlein A."/>
            <person name="Schoch T."/>
            <person name="Duerre P."/>
            <person name="Daniel R."/>
        </authorList>
    </citation>
    <scope>NUCLEOTIDE SEQUENCE [LARGE SCALE GENOMIC DNA]</scope>
    <source>
        <strain evidence="1 2">DSM 7320</strain>
    </source>
</reference>